<accession>A0A1Y1WAM2</accession>
<comment type="caution">
    <text evidence="4">The sequence shown here is derived from an EMBL/GenBank/DDBJ whole genome shotgun (WGS) entry which is preliminary data.</text>
</comment>
<feature type="region of interest" description="Disordered" evidence="3">
    <location>
        <begin position="566"/>
        <end position="600"/>
    </location>
</feature>
<evidence type="ECO:0000256" key="2">
    <source>
        <dbReference type="ARBA" id="ARBA00022737"/>
    </source>
</evidence>
<sequence>MTRRFSPREGILDSAPTLTEPWRTFACLVPFTDKQGTPLLMSYGGTTSADRDPLDSAAKGLTNLQIFDLSSSKWQGPKTDNTPSIGPVLPGCGSSPDNIWVYNAQYGVVGKEATSVSLLDSVHASWSAPTMHGQLPVTRFGAAFATVGSKFYMHGGVPLNDKNEADSPPTIANNLDILTPSSMSWTYASNGPARKYHTLCYLSKPNVVVLFGGADQNINSYNDVKVFSGEPSERVLHSAVCSDDTMYVFGGLPSVKDAPTDRKVWMLKAEGGSFVWNGPAPRGGHAAAIYDNKMYVFGGIVPRGQDNDMYQLDLKSWQWSVTSATDNSADSGSSGVSSKVVIIAATYLVGNLGFFSGRKRRGSNADSDSAHSAEIKGETAASYYQRDSAYQDVGTPADLSPDTIVRQPIGADYSDAYADPDKFRRDVVAHNYMPTPHANPSVESSVASFLPPIMTSESPRMLPNDMAGLGEPSPIVTGTPMTTSESVATDSGLLARSKSLTNKPAESVSMRRLSSIIDQQTAFNMYGPEHRRFEDEYRHAEAINQILLSGKPIPAWLRDAIKEAEKSDLPAKGAGPASSTSDGDTKQATSSFTIANNSSS</sequence>
<keyword evidence="1" id="KW-0880">Kelch repeat</keyword>
<evidence type="ECO:0000313" key="4">
    <source>
        <dbReference type="EMBL" id="ORX70492.1"/>
    </source>
</evidence>
<dbReference type="Pfam" id="PF24681">
    <property type="entry name" value="Kelch_KLHDC2_KLHL20_DRC7"/>
    <property type="match status" value="1"/>
</dbReference>
<evidence type="ECO:0000256" key="3">
    <source>
        <dbReference type="SAM" id="MobiDB-lite"/>
    </source>
</evidence>
<reference evidence="4 5" key="1">
    <citation type="submission" date="2016-07" db="EMBL/GenBank/DDBJ databases">
        <title>Pervasive Adenine N6-methylation of Active Genes in Fungi.</title>
        <authorList>
            <consortium name="DOE Joint Genome Institute"/>
            <person name="Mondo S.J."/>
            <person name="Dannebaum R.O."/>
            <person name="Kuo R.C."/>
            <person name="Labutti K."/>
            <person name="Haridas S."/>
            <person name="Kuo A."/>
            <person name="Salamov A."/>
            <person name="Ahrendt S.R."/>
            <person name="Lipzen A."/>
            <person name="Sullivan W."/>
            <person name="Andreopoulos W.B."/>
            <person name="Clum A."/>
            <person name="Lindquist E."/>
            <person name="Daum C."/>
            <person name="Ramamoorthy G.K."/>
            <person name="Gryganskyi A."/>
            <person name="Culley D."/>
            <person name="Magnuson J.K."/>
            <person name="James T.Y."/>
            <person name="O'Malley M.A."/>
            <person name="Stajich J.E."/>
            <person name="Spatafora J.W."/>
            <person name="Visel A."/>
            <person name="Grigoriev I.V."/>
        </authorList>
    </citation>
    <scope>NUCLEOTIDE SEQUENCE [LARGE SCALE GENOMIC DNA]</scope>
    <source>
        <strain evidence="4 5">ATCC 12442</strain>
    </source>
</reference>
<organism evidence="4 5">
    <name type="scientific">Linderina pennispora</name>
    <dbReference type="NCBI Taxonomy" id="61395"/>
    <lineage>
        <taxon>Eukaryota</taxon>
        <taxon>Fungi</taxon>
        <taxon>Fungi incertae sedis</taxon>
        <taxon>Zoopagomycota</taxon>
        <taxon>Kickxellomycotina</taxon>
        <taxon>Kickxellomycetes</taxon>
        <taxon>Kickxellales</taxon>
        <taxon>Kickxellaceae</taxon>
        <taxon>Linderina</taxon>
    </lineage>
</organism>
<dbReference type="AlphaFoldDB" id="A0A1Y1WAM2"/>
<keyword evidence="5" id="KW-1185">Reference proteome</keyword>
<dbReference type="PANTHER" id="PTHR46093">
    <property type="entry name" value="ACYL-COA-BINDING DOMAIN-CONTAINING PROTEIN 5"/>
    <property type="match status" value="1"/>
</dbReference>
<keyword evidence="2" id="KW-0677">Repeat</keyword>
<feature type="compositionally biased region" description="Polar residues" evidence="3">
    <location>
        <begin position="577"/>
        <end position="600"/>
    </location>
</feature>
<dbReference type="Gene3D" id="2.120.10.80">
    <property type="entry name" value="Kelch-type beta propeller"/>
    <property type="match status" value="2"/>
</dbReference>
<dbReference type="SUPFAM" id="SSF117281">
    <property type="entry name" value="Kelch motif"/>
    <property type="match status" value="1"/>
</dbReference>
<name>A0A1Y1WAM2_9FUNG</name>
<proteinExistence type="predicted"/>
<dbReference type="Proteomes" id="UP000193922">
    <property type="component" value="Unassembled WGS sequence"/>
</dbReference>
<evidence type="ECO:0000256" key="1">
    <source>
        <dbReference type="ARBA" id="ARBA00022441"/>
    </source>
</evidence>
<dbReference type="OrthoDB" id="45365at2759"/>
<dbReference type="EMBL" id="MCFD01000005">
    <property type="protein sequence ID" value="ORX70492.1"/>
    <property type="molecule type" value="Genomic_DNA"/>
</dbReference>
<dbReference type="RefSeq" id="XP_040744071.1">
    <property type="nucleotide sequence ID" value="XM_040887190.1"/>
</dbReference>
<dbReference type="InterPro" id="IPR015915">
    <property type="entry name" value="Kelch-typ_b-propeller"/>
</dbReference>
<dbReference type="STRING" id="61395.A0A1Y1WAM2"/>
<dbReference type="PANTHER" id="PTHR46093:SF18">
    <property type="entry name" value="FIBRONECTIN TYPE-III DOMAIN-CONTAINING PROTEIN"/>
    <property type="match status" value="1"/>
</dbReference>
<gene>
    <name evidence="4" type="ORF">DL89DRAFT_266707</name>
</gene>
<protein>
    <submittedName>
        <fullName evidence="4">Galactose oxidase</fullName>
    </submittedName>
</protein>
<evidence type="ECO:0000313" key="5">
    <source>
        <dbReference type="Proteomes" id="UP000193922"/>
    </source>
</evidence>
<dbReference type="GeneID" id="63803838"/>